<dbReference type="AlphaFoldDB" id="A0A0E9S777"/>
<organism evidence="1">
    <name type="scientific">Anguilla anguilla</name>
    <name type="common">European freshwater eel</name>
    <name type="synonym">Muraena anguilla</name>
    <dbReference type="NCBI Taxonomy" id="7936"/>
    <lineage>
        <taxon>Eukaryota</taxon>
        <taxon>Metazoa</taxon>
        <taxon>Chordata</taxon>
        <taxon>Craniata</taxon>
        <taxon>Vertebrata</taxon>
        <taxon>Euteleostomi</taxon>
        <taxon>Actinopterygii</taxon>
        <taxon>Neopterygii</taxon>
        <taxon>Teleostei</taxon>
        <taxon>Anguilliformes</taxon>
        <taxon>Anguillidae</taxon>
        <taxon>Anguilla</taxon>
    </lineage>
</organism>
<sequence>MGWTETQRVRTGRCCLALPKSLEKVLSGVGCSARLFCSAGAKNDQRRKEHSPFVCSSLLTRAVNKIK</sequence>
<dbReference type="EMBL" id="GBXM01071446">
    <property type="protein sequence ID" value="JAH37131.1"/>
    <property type="molecule type" value="Transcribed_RNA"/>
</dbReference>
<reference evidence="1" key="2">
    <citation type="journal article" date="2015" name="Fish Shellfish Immunol.">
        <title>Early steps in the European eel (Anguilla anguilla)-Vibrio vulnificus interaction in the gills: Role of the RtxA13 toxin.</title>
        <authorList>
            <person name="Callol A."/>
            <person name="Pajuelo D."/>
            <person name="Ebbesson L."/>
            <person name="Teles M."/>
            <person name="MacKenzie S."/>
            <person name="Amaro C."/>
        </authorList>
    </citation>
    <scope>NUCLEOTIDE SEQUENCE</scope>
</reference>
<protein>
    <submittedName>
        <fullName evidence="1">Uncharacterized protein</fullName>
    </submittedName>
</protein>
<proteinExistence type="predicted"/>
<evidence type="ECO:0000313" key="1">
    <source>
        <dbReference type="EMBL" id="JAH37131.1"/>
    </source>
</evidence>
<accession>A0A0E9S777</accession>
<reference evidence="1" key="1">
    <citation type="submission" date="2014-11" db="EMBL/GenBank/DDBJ databases">
        <authorList>
            <person name="Amaro Gonzalez C."/>
        </authorList>
    </citation>
    <scope>NUCLEOTIDE SEQUENCE</scope>
</reference>
<name>A0A0E9S777_ANGAN</name>